<evidence type="ECO:0000256" key="1">
    <source>
        <dbReference type="SAM" id="MobiDB-lite"/>
    </source>
</evidence>
<sequence>MSLRVNSGEVGSAESDPGRIERGSVLREVQVFTPHERSGPVPATPLALPPCHSLQQAIEPDREGRSPSTPPVRLSLSDAAERGYGGYSTLRKKISSGELPAERVGRRYLILETDLEALLAPVVGRPTEHASVSAAIDRIVASAPRLSKEQRERLATLLGGGAA</sequence>
<dbReference type="EMBL" id="VSLD01000001">
    <property type="protein sequence ID" value="TYC99905.1"/>
    <property type="molecule type" value="Genomic_DNA"/>
</dbReference>
<evidence type="ECO:0000259" key="2">
    <source>
        <dbReference type="Pfam" id="PF12728"/>
    </source>
</evidence>
<dbReference type="InterPro" id="IPR010093">
    <property type="entry name" value="SinI_DNA-bd"/>
</dbReference>
<feature type="region of interest" description="Disordered" evidence="1">
    <location>
        <begin position="1"/>
        <end position="24"/>
    </location>
</feature>
<dbReference type="Proteomes" id="UP000323410">
    <property type="component" value="Unassembled WGS sequence"/>
</dbReference>
<comment type="caution">
    <text evidence="3">The sequence shown here is derived from an EMBL/GenBank/DDBJ whole genome shotgun (WGS) entry which is preliminary data.</text>
</comment>
<dbReference type="OrthoDB" id="4807798at2"/>
<feature type="domain" description="Helix-turn-helix" evidence="2">
    <location>
        <begin position="86"/>
        <end position="120"/>
    </location>
</feature>
<accession>A0A5D0XT95</accession>
<name>A0A5D0XT95_9MICC</name>
<feature type="region of interest" description="Disordered" evidence="1">
    <location>
        <begin position="59"/>
        <end position="79"/>
    </location>
</feature>
<proteinExistence type="predicted"/>
<protein>
    <submittedName>
        <fullName evidence="3">Helix-turn-helix domain-containing protein</fullName>
    </submittedName>
</protein>
<dbReference type="GO" id="GO:0003677">
    <property type="term" value="F:DNA binding"/>
    <property type="evidence" value="ECO:0007669"/>
    <property type="project" value="InterPro"/>
</dbReference>
<organism evidence="3 4">
    <name type="scientific">Arthrobacter echini</name>
    <dbReference type="NCBI Taxonomy" id="1529066"/>
    <lineage>
        <taxon>Bacteria</taxon>
        <taxon>Bacillati</taxon>
        <taxon>Actinomycetota</taxon>
        <taxon>Actinomycetes</taxon>
        <taxon>Micrococcales</taxon>
        <taxon>Micrococcaceae</taxon>
        <taxon>Arthrobacter</taxon>
    </lineage>
</organism>
<gene>
    <name evidence="3" type="ORF">FQ377_00010</name>
</gene>
<dbReference type="InterPro" id="IPR041657">
    <property type="entry name" value="HTH_17"/>
</dbReference>
<reference evidence="3 4" key="1">
    <citation type="submission" date="2019-08" db="EMBL/GenBank/DDBJ databases">
        <title>Genone of Arthrobacter echini P9.</title>
        <authorList>
            <person name="Bowman J.P."/>
        </authorList>
    </citation>
    <scope>NUCLEOTIDE SEQUENCE [LARGE SCALE GENOMIC DNA]</scope>
    <source>
        <strain evidence="3 4">P9</strain>
    </source>
</reference>
<dbReference type="NCBIfam" id="TIGR01764">
    <property type="entry name" value="excise"/>
    <property type="match status" value="1"/>
</dbReference>
<dbReference type="Pfam" id="PF12728">
    <property type="entry name" value="HTH_17"/>
    <property type="match status" value="1"/>
</dbReference>
<evidence type="ECO:0000313" key="3">
    <source>
        <dbReference type="EMBL" id="TYC99905.1"/>
    </source>
</evidence>
<keyword evidence="4" id="KW-1185">Reference proteome</keyword>
<evidence type="ECO:0000313" key="4">
    <source>
        <dbReference type="Proteomes" id="UP000323410"/>
    </source>
</evidence>
<dbReference type="AlphaFoldDB" id="A0A5D0XT95"/>